<dbReference type="PANTHER" id="PTHR21726:SF29">
    <property type="entry name" value="EXPRESSED PROTEIN"/>
    <property type="match status" value="1"/>
</dbReference>
<keyword evidence="5" id="KW-1185">Reference proteome</keyword>
<feature type="compositionally biased region" description="Polar residues" evidence="1">
    <location>
        <begin position="250"/>
        <end position="268"/>
    </location>
</feature>
<feature type="compositionally biased region" description="Polar residues" evidence="1">
    <location>
        <begin position="309"/>
        <end position="323"/>
    </location>
</feature>
<feature type="compositionally biased region" description="Low complexity" evidence="1">
    <location>
        <begin position="325"/>
        <end position="335"/>
    </location>
</feature>
<feature type="compositionally biased region" description="Low complexity" evidence="1">
    <location>
        <begin position="714"/>
        <end position="732"/>
    </location>
</feature>
<feature type="region of interest" description="Disordered" evidence="1">
    <location>
        <begin position="417"/>
        <end position="458"/>
    </location>
</feature>
<feature type="compositionally biased region" description="Basic and acidic residues" evidence="1">
    <location>
        <begin position="367"/>
        <end position="376"/>
    </location>
</feature>
<evidence type="ECO:0000259" key="2">
    <source>
        <dbReference type="Pfam" id="PF14309"/>
    </source>
</evidence>
<feature type="domain" description="DUF3741" evidence="3">
    <location>
        <begin position="119"/>
        <end position="147"/>
    </location>
</feature>
<reference evidence="4 5" key="1">
    <citation type="submission" date="2024-01" db="EMBL/GenBank/DDBJ databases">
        <title>Genome assemblies of Stephania.</title>
        <authorList>
            <person name="Yang L."/>
        </authorList>
    </citation>
    <scope>NUCLEOTIDE SEQUENCE [LARGE SCALE GENOMIC DNA]</scope>
    <source>
        <strain evidence="4">YNDBR</strain>
        <tissue evidence="4">Leaf</tissue>
    </source>
</reference>
<feature type="domain" description="DUF4378" evidence="2">
    <location>
        <begin position="793"/>
        <end position="943"/>
    </location>
</feature>
<dbReference type="AlphaFoldDB" id="A0AAP0E4C2"/>
<feature type="region of interest" description="Disordered" evidence="1">
    <location>
        <begin position="307"/>
        <end position="341"/>
    </location>
</feature>
<dbReference type="EMBL" id="JBBNAF010000013">
    <property type="protein sequence ID" value="KAK9086331.1"/>
    <property type="molecule type" value="Genomic_DNA"/>
</dbReference>
<feature type="compositionally biased region" description="Polar residues" evidence="1">
    <location>
        <begin position="440"/>
        <end position="453"/>
    </location>
</feature>
<evidence type="ECO:0000313" key="4">
    <source>
        <dbReference type="EMBL" id="KAK9086331.1"/>
    </source>
</evidence>
<feature type="region of interest" description="Disordered" evidence="1">
    <location>
        <begin position="353"/>
        <end position="381"/>
    </location>
</feature>
<evidence type="ECO:0000256" key="1">
    <source>
        <dbReference type="SAM" id="MobiDB-lite"/>
    </source>
</evidence>
<evidence type="ECO:0008006" key="6">
    <source>
        <dbReference type="Google" id="ProtNLM"/>
    </source>
</evidence>
<feature type="region of interest" description="Disordered" evidence="1">
    <location>
        <begin position="711"/>
        <end position="733"/>
    </location>
</feature>
<dbReference type="Pfam" id="PF14383">
    <property type="entry name" value="VARLMGL"/>
    <property type="match status" value="1"/>
</dbReference>
<accession>A0AAP0E4C2</accession>
<name>A0AAP0E4C2_9MAGN</name>
<proteinExistence type="predicted"/>
<gene>
    <name evidence="4" type="ORF">Syun_028725</name>
</gene>
<dbReference type="InterPro" id="IPR032795">
    <property type="entry name" value="DUF3741-assoc"/>
</dbReference>
<comment type="caution">
    <text evidence="4">The sequence shown here is derived from an EMBL/GenBank/DDBJ whole genome shotgun (WGS) entry which is preliminary data.</text>
</comment>
<feature type="compositionally biased region" description="Polar residues" evidence="1">
    <location>
        <begin position="423"/>
        <end position="432"/>
    </location>
</feature>
<evidence type="ECO:0000313" key="5">
    <source>
        <dbReference type="Proteomes" id="UP001420932"/>
    </source>
</evidence>
<evidence type="ECO:0000259" key="3">
    <source>
        <dbReference type="Pfam" id="PF14383"/>
    </source>
</evidence>
<dbReference type="Proteomes" id="UP001420932">
    <property type="component" value="Unassembled WGS sequence"/>
</dbReference>
<feature type="region of interest" description="Disordered" evidence="1">
    <location>
        <begin position="248"/>
        <end position="270"/>
    </location>
</feature>
<protein>
    <recommendedName>
        <fullName evidence="6">DUF4378 domain-containing protein</fullName>
    </recommendedName>
</protein>
<feature type="region of interest" description="Disordered" evidence="1">
    <location>
        <begin position="472"/>
        <end position="491"/>
    </location>
</feature>
<dbReference type="Pfam" id="PF14309">
    <property type="entry name" value="DUF4378"/>
    <property type="match status" value="1"/>
</dbReference>
<dbReference type="PANTHER" id="PTHR21726">
    <property type="entry name" value="PHOSPHATIDYLINOSITOL N-ACETYLGLUCOSAMINYLTRANSFERASE SUBUNIT P DOWN SYNDROME CRITICAL REGION PROTEIN 5 -RELATED"/>
    <property type="match status" value="1"/>
</dbReference>
<organism evidence="4 5">
    <name type="scientific">Stephania yunnanensis</name>
    <dbReference type="NCBI Taxonomy" id="152371"/>
    <lineage>
        <taxon>Eukaryota</taxon>
        <taxon>Viridiplantae</taxon>
        <taxon>Streptophyta</taxon>
        <taxon>Embryophyta</taxon>
        <taxon>Tracheophyta</taxon>
        <taxon>Spermatophyta</taxon>
        <taxon>Magnoliopsida</taxon>
        <taxon>Ranunculales</taxon>
        <taxon>Menispermaceae</taxon>
        <taxon>Menispermoideae</taxon>
        <taxon>Cissampelideae</taxon>
        <taxon>Stephania</taxon>
    </lineage>
</organism>
<dbReference type="InterPro" id="IPR025486">
    <property type="entry name" value="DUF4378"/>
</dbReference>
<sequence length="949" mass="104636">MGFEKHSSKGGGGGGGYVGGCCSCLIGMGNRGRNCLRRSPIYRRSKQGKRSDGNLPTTRVCLVCVLLSYVLDILNSFVHGLICYYVILSLCSQSDVDDDDGDDDNWAISIRGSDYSCASSVTDDDGSGTRAPGVVARLMGLDSLPTSVVEPNSTTFFDTRSLQDAQIYKRTPLHSGTKLDGFSRNFVESRSQNMPKKPIEKFQTEMLPPKSAKSMPITHHKLLSPIKSPGFISAKDAADIMEAASRIIKPQTQGASRSKTPSLGSSSIPLRVQDLKDRMDAASKSSRLTGVFRRPVESNAVKYLKDQPMNKSWNGSDYSTEFKSSPDSGDGSSVGLKKKGKSVSLAVQAKVNVQRREGLSSSRSSQSHKEPYEFKSKQALNGQVNATKNIQKRSAKQNATGILKQNNQKQNCVINKEKLPTKLSHSNIQGRQTESRDSSLRQSRTLNKATGNSRVGLKTSLVTSNVEKEVPLSKSRNFPQKKRSIEGERSFERGTSVKSFSVVKDVKRMESSIGKDGILKQPDENKNKGMDVISFTFTSPMVKATPGSQLSSHNVGIDNKYIEDSTGEAGFPVSRNAKLSSLGLNVVGGDALNILLEEKLRELAYGVESSRSVPVRSGSVFTSSSLAQDLVSAFNSGSIMPTPRDRRVQLGLHNGESSYPYNSFHGTSLKMDLTLQSREGMSLHGCRSGSNIKVKEEVDQRNPSPVSILEPSFSYDSYNSSDSSSDGYSNDGITQYSSLQTQEVVELSCPKKPSLIDTELSDSASSVFATLDCRKHGTRFTLAANRRAEEQKLEYMKEILCNVDLMFKDFTLGRARDIINPHLFDQLEKTWSRADAEDKDSWLRRKALFESARECLDLRCRRYAGGGCRTWSKGVALLQRKDWLAEEVCKEISGWESMANWMVDELVDKDMSTQCGRWLDFEIEEFEEGVEIEKSILSSLIDEVVADIF</sequence>